<keyword evidence="1" id="KW-0677">Repeat</keyword>
<keyword evidence="2" id="KW-0802">TPR repeat</keyword>
<comment type="caution">
    <text evidence="4">The sequence shown here is derived from an EMBL/GenBank/DDBJ whole genome shotgun (WGS) entry which is preliminary data.</text>
</comment>
<dbReference type="InterPro" id="IPR011990">
    <property type="entry name" value="TPR-like_helical_dom_sf"/>
</dbReference>
<evidence type="ECO:0000259" key="3">
    <source>
        <dbReference type="Pfam" id="PF12770"/>
    </source>
</evidence>
<dbReference type="EMBL" id="AACS02000040">
    <property type="protein sequence ID" value="EAU80230.2"/>
    <property type="molecule type" value="Genomic_DNA"/>
</dbReference>
<dbReference type="OMA" id="NQQGATK"/>
<sequence length="1295" mass="144598">MMGHEGEHYPEIVTFSLNLLHEYRQSIDKSNLDTAITVANEALASHHGVINHRAQLSLRAGNALVLRYLSCGDEKDFSLARALFHDAKEACGTGDPMLFIALVDLRHVGFVNFLESGMLQGMSGLQEMAQYGQAAQAEDQKGQEAYILGSELMQGDKLAIDEAILQFRRSLSLRPPQHPRRHDTLAHCALALGNRFGCTGQIKDLEESISLHKEALSLRPHGHPDRAVSLNNLANALSTRFDNKGNFLDLDECIALHREALDLRPHGHPHRAGSLNNLANALSTRFDNKGDFRDLDECIALHREALDLHPHGHPDRASSLNNLAVALSTRFGNKGDFRDLDECIALHREALDLHPHGHPDRASSLNNLAGALSTRFDNKGDFRDLDECIALHREALDLHPHGHPDRDFRDLDECIALHREALDLHPHGHPHRAGSLNNLANALSTCFDSKGDFRDLDKCIALHREALDLRPHGHPDRASSLNNLAVALSTRFGNKGDFRDLDECIALHREALDLRPHGHPHRAGSLNNLANALSTRFDNKGDFRDLDECIALHREALDLRPHGHPDRASSLNNLAGALSTRFDNKGDFRDLDECIALHREALSLFSRGNPHRAGSLNNLAVALSTRFRNKGDFRDLDECIALHREALSLFSRGNPHRAGSLNNLAVALSTRFRNKGDFRDLDECIALHREVLDLHPHGHPDRASSLNNLANALFARFGKTHDFPDLEECIRHRREHLEISFLSPEDQQSDNCALGNHTEGLKAIVSLVQSLRENYKHLGDNDTLQEIFALLETGVRCHGASPLVRLDHARLWASICREFHRPRTALDAYRHGISSLPVLASLDLTLEQRQNVLVYAKDLSKDAVQCAIEQNELDTALVFLSTARSVFWSQALQFRGSLDRLNAVHPDLASELRTVTRQLQFATEQQPQTRTIPSGSTQPLRPYLLSQQREEIIAKIRDMEGFHDFLLPPSPDILKTAASKGTIVFLNASNFGCHALILKEDGTLHRLALFADIVLLTCLVAAIRQLARGREIGLQVRREMRDYLVGRDLRLKAFFKREDPHLTVDDDFKVVLRVLWDRVGQPVVQALRLEKTNTPRRIWWCPTGPFTFLPIHAAGNYTPSPLESECLSDYIVSSYCSTPQDLITPQPVPNPDFKMLVVIEPDRPEPGVSSLPSTRQELEKIKLHIPENDRLITRAGPKSSSGKSILDDINTASIVHFGCHGMQDPSNPLDSYLLLSDRRLTMSSLIRDCQTSTAALAYLSACETAMGDDQRPDESLTLAATMQFAGFRSVVATMW</sequence>
<dbReference type="KEGG" id="cci:CC1G_13362"/>
<dbReference type="GeneID" id="6018293"/>
<name>A8PIK9_COPC7</name>
<dbReference type="RefSeq" id="XP_001841587.2">
    <property type="nucleotide sequence ID" value="XM_001841535.2"/>
</dbReference>
<dbReference type="eggNOG" id="KOG4626">
    <property type="taxonomic scope" value="Eukaryota"/>
</dbReference>
<feature type="domain" description="CHAT" evidence="3">
    <location>
        <begin position="1071"/>
        <end position="1295"/>
    </location>
</feature>
<accession>A8PIK9</accession>
<dbReference type="VEuPathDB" id="FungiDB:CC1G_13362"/>
<dbReference type="Gene3D" id="1.25.40.10">
    <property type="entry name" value="Tetratricopeptide repeat domain"/>
    <property type="match status" value="4"/>
</dbReference>
<dbReference type="OrthoDB" id="9991317at2759"/>
<protein>
    <recommendedName>
        <fullName evidence="3">CHAT domain-containing protein</fullName>
    </recommendedName>
</protein>
<organism evidence="4 5">
    <name type="scientific">Coprinopsis cinerea (strain Okayama-7 / 130 / ATCC MYA-4618 / FGSC 9003)</name>
    <name type="common">Inky cap fungus</name>
    <name type="synonym">Hormographiella aspergillata</name>
    <dbReference type="NCBI Taxonomy" id="240176"/>
    <lineage>
        <taxon>Eukaryota</taxon>
        <taxon>Fungi</taxon>
        <taxon>Dikarya</taxon>
        <taxon>Basidiomycota</taxon>
        <taxon>Agaricomycotina</taxon>
        <taxon>Agaricomycetes</taxon>
        <taxon>Agaricomycetidae</taxon>
        <taxon>Agaricales</taxon>
        <taxon>Agaricineae</taxon>
        <taxon>Psathyrellaceae</taxon>
        <taxon>Coprinopsis</taxon>
    </lineage>
</organism>
<dbReference type="PANTHER" id="PTHR45641">
    <property type="entry name" value="TETRATRICOPEPTIDE REPEAT PROTEIN (AFU_ORTHOLOGUE AFUA_6G03870)"/>
    <property type="match status" value="1"/>
</dbReference>
<dbReference type="Pfam" id="PF13374">
    <property type="entry name" value="TPR_10"/>
    <property type="match status" value="11"/>
</dbReference>
<evidence type="ECO:0000256" key="1">
    <source>
        <dbReference type="ARBA" id="ARBA00022737"/>
    </source>
</evidence>
<dbReference type="Proteomes" id="UP000001861">
    <property type="component" value="Unassembled WGS sequence"/>
</dbReference>
<gene>
    <name evidence="4" type="ORF">CC1G_13362</name>
</gene>
<dbReference type="HOGENOM" id="CLU_001305_0_1_1"/>
<evidence type="ECO:0000256" key="2">
    <source>
        <dbReference type="ARBA" id="ARBA00022803"/>
    </source>
</evidence>
<proteinExistence type="predicted"/>
<keyword evidence="5" id="KW-1185">Reference proteome</keyword>
<dbReference type="Pfam" id="PF12770">
    <property type="entry name" value="CHAT"/>
    <property type="match status" value="1"/>
</dbReference>
<evidence type="ECO:0000313" key="4">
    <source>
        <dbReference type="EMBL" id="EAU80230.2"/>
    </source>
</evidence>
<dbReference type="SUPFAM" id="SSF48452">
    <property type="entry name" value="TPR-like"/>
    <property type="match status" value="2"/>
</dbReference>
<evidence type="ECO:0000313" key="5">
    <source>
        <dbReference type="Proteomes" id="UP000001861"/>
    </source>
</evidence>
<dbReference type="InParanoid" id="A8PIK9"/>
<reference evidence="4 5" key="1">
    <citation type="journal article" date="2010" name="Proc. Natl. Acad. Sci. U.S.A.">
        <title>Insights into evolution of multicellular fungi from the assembled chromosomes of the mushroom Coprinopsis cinerea (Coprinus cinereus).</title>
        <authorList>
            <person name="Stajich J.E."/>
            <person name="Wilke S.K."/>
            <person name="Ahren D."/>
            <person name="Au C.H."/>
            <person name="Birren B.W."/>
            <person name="Borodovsky M."/>
            <person name="Burns C."/>
            <person name="Canback B."/>
            <person name="Casselton L.A."/>
            <person name="Cheng C.K."/>
            <person name="Deng J."/>
            <person name="Dietrich F.S."/>
            <person name="Fargo D.C."/>
            <person name="Farman M.L."/>
            <person name="Gathman A.C."/>
            <person name="Goldberg J."/>
            <person name="Guigo R."/>
            <person name="Hoegger P.J."/>
            <person name="Hooker J.B."/>
            <person name="Huggins A."/>
            <person name="James T.Y."/>
            <person name="Kamada T."/>
            <person name="Kilaru S."/>
            <person name="Kodira C."/>
            <person name="Kues U."/>
            <person name="Kupfer D."/>
            <person name="Kwan H.S."/>
            <person name="Lomsadze A."/>
            <person name="Li W."/>
            <person name="Lilly W.W."/>
            <person name="Ma L.J."/>
            <person name="Mackey A.J."/>
            <person name="Manning G."/>
            <person name="Martin F."/>
            <person name="Muraguchi H."/>
            <person name="Natvig D.O."/>
            <person name="Palmerini H."/>
            <person name="Ramesh M.A."/>
            <person name="Rehmeyer C.J."/>
            <person name="Roe B.A."/>
            <person name="Shenoy N."/>
            <person name="Stanke M."/>
            <person name="Ter-Hovhannisyan V."/>
            <person name="Tunlid A."/>
            <person name="Velagapudi R."/>
            <person name="Vision T.J."/>
            <person name="Zeng Q."/>
            <person name="Zolan M.E."/>
            <person name="Pukkila P.J."/>
        </authorList>
    </citation>
    <scope>NUCLEOTIDE SEQUENCE [LARGE SCALE GENOMIC DNA]</scope>
    <source>
        <strain evidence="5">Okayama-7 / 130 / ATCC MYA-4618 / FGSC 9003</strain>
    </source>
</reference>
<dbReference type="InterPro" id="IPR024983">
    <property type="entry name" value="CHAT_dom"/>
</dbReference>
<dbReference type="PANTHER" id="PTHR45641:SF19">
    <property type="entry name" value="NEPHROCYSTIN-3"/>
    <property type="match status" value="1"/>
</dbReference>